<comment type="caution">
    <text evidence="4">The sequence shown here is derived from an EMBL/GenBank/DDBJ whole genome shotgun (WGS) entry which is preliminary data.</text>
</comment>
<dbReference type="PANTHER" id="PTHR43046">
    <property type="entry name" value="GDP-MANNOSE MANNOSYL HYDROLASE"/>
    <property type="match status" value="1"/>
</dbReference>
<organism evidence="4 5">
    <name type="scientific">Candidatus Kerfeldbacteria bacterium RIFCSPHIGHO2_02_FULL_42_14</name>
    <dbReference type="NCBI Taxonomy" id="1798540"/>
    <lineage>
        <taxon>Bacteria</taxon>
        <taxon>Candidatus Kerfeldiibacteriota</taxon>
    </lineage>
</organism>
<dbReference type="AlphaFoldDB" id="A0A1G2AT48"/>
<comment type="cofactor">
    <cofactor evidence="1">
        <name>Mg(2+)</name>
        <dbReference type="ChEBI" id="CHEBI:18420"/>
    </cofactor>
</comment>
<dbReference type="CDD" id="cd02883">
    <property type="entry name" value="NUDIX_Hydrolase"/>
    <property type="match status" value="1"/>
</dbReference>
<gene>
    <name evidence="4" type="ORF">A3B74_03415</name>
</gene>
<dbReference type="GO" id="GO:0016787">
    <property type="term" value="F:hydrolase activity"/>
    <property type="evidence" value="ECO:0007669"/>
    <property type="project" value="UniProtKB-KW"/>
</dbReference>
<proteinExistence type="predicted"/>
<dbReference type="EMBL" id="MHKB01000001">
    <property type="protein sequence ID" value="OGY80091.1"/>
    <property type="molecule type" value="Genomic_DNA"/>
</dbReference>
<name>A0A1G2AT48_9BACT</name>
<dbReference type="InterPro" id="IPR015797">
    <property type="entry name" value="NUDIX_hydrolase-like_dom_sf"/>
</dbReference>
<dbReference type="InterPro" id="IPR000086">
    <property type="entry name" value="NUDIX_hydrolase_dom"/>
</dbReference>
<reference evidence="4 5" key="1">
    <citation type="journal article" date="2016" name="Nat. Commun.">
        <title>Thousands of microbial genomes shed light on interconnected biogeochemical processes in an aquifer system.</title>
        <authorList>
            <person name="Anantharaman K."/>
            <person name="Brown C.T."/>
            <person name="Hug L.A."/>
            <person name="Sharon I."/>
            <person name="Castelle C.J."/>
            <person name="Probst A.J."/>
            <person name="Thomas B.C."/>
            <person name="Singh A."/>
            <person name="Wilkins M.J."/>
            <person name="Karaoz U."/>
            <person name="Brodie E.L."/>
            <person name="Williams K.H."/>
            <person name="Hubbard S.S."/>
            <person name="Banfield J.F."/>
        </authorList>
    </citation>
    <scope>NUCLEOTIDE SEQUENCE [LARGE SCALE GENOMIC DNA]</scope>
</reference>
<keyword evidence="2" id="KW-0378">Hydrolase</keyword>
<dbReference type="Gene3D" id="3.90.79.10">
    <property type="entry name" value="Nucleoside Triphosphate Pyrophosphohydrolase"/>
    <property type="match status" value="1"/>
</dbReference>
<evidence type="ECO:0000256" key="1">
    <source>
        <dbReference type="ARBA" id="ARBA00001946"/>
    </source>
</evidence>
<dbReference type="Pfam" id="PF00293">
    <property type="entry name" value="NUDIX"/>
    <property type="match status" value="1"/>
</dbReference>
<evidence type="ECO:0000256" key="2">
    <source>
        <dbReference type="ARBA" id="ARBA00022801"/>
    </source>
</evidence>
<evidence type="ECO:0000313" key="4">
    <source>
        <dbReference type="EMBL" id="OGY80091.1"/>
    </source>
</evidence>
<sequence length="157" mass="18049">MFDLASITSSKKRFRVVCCALIALNDGIVLVQEAEKKVYGRWSIPGGLIEHGENIFEATKREVKEETHLDIELRGLIGVYNWYSKNYKTGEACYIFQAANIRGETKPQTDEILDAKLFTFREIVAMPEESWSAPQFRQVIKDFRRGKLYPLEVITVL</sequence>
<dbReference type="SUPFAM" id="SSF55811">
    <property type="entry name" value="Nudix"/>
    <property type="match status" value="1"/>
</dbReference>
<evidence type="ECO:0000259" key="3">
    <source>
        <dbReference type="PROSITE" id="PS51462"/>
    </source>
</evidence>
<dbReference type="STRING" id="1798540.A3B74_03415"/>
<dbReference type="Proteomes" id="UP000177165">
    <property type="component" value="Unassembled WGS sequence"/>
</dbReference>
<dbReference type="PROSITE" id="PS51462">
    <property type="entry name" value="NUDIX"/>
    <property type="match status" value="1"/>
</dbReference>
<evidence type="ECO:0000313" key="5">
    <source>
        <dbReference type="Proteomes" id="UP000177165"/>
    </source>
</evidence>
<protein>
    <recommendedName>
        <fullName evidence="3">Nudix hydrolase domain-containing protein</fullName>
    </recommendedName>
</protein>
<dbReference type="PANTHER" id="PTHR43046:SF14">
    <property type="entry name" value="MUTT_NUDIX FAMILY PROTEIN"/>
    <property type="match status" value="1"/>
</dbReference>
<feature type="domain" description="Nudix hydrolase" evidence="3">
    <location>
        <begin position="12"/>
        <end position="140"/>
    </location>
</feature>
<accession>A0A1G2AT48</accession>